<dbReference type="Pfam" id="PF14666">
    <property type="entry name" value="RICTOR_M"/>
    <property type="match status" value="1"/>
</dbReference>
<dbReference type="InParanoid" id="A0A0V0QJX8"/>
<dbReference type="OMA" id="EIRIHAT"/>
<dbReference type="InterPro" id="IPR029453">
    <property type="entry name" value="Rictor_IV"/>
</dbReference>
<proteinExistence type="inferred from homology"/>
<dbReference type="InterPro" id="IPR028268">
    <property type="entry name" value="Pianissimo_fam"/>
</dbReference>
<dbReference type="SMART" id="SM01308">
    <property type="entry name" value="RICTOR_N"/>
    <property type="match status" value="1"/>
</dbReference>
<evidence type="ECO:0000313" key="6">
    <source>
        <dbReference type="EMBL" id="KRX02551.1"/>
    </source>
</evidence>
<dbReference type="PANTHER" id="PTHR13298:SF11">
    <property type="entry name" value="RAPAMYCIN-INSENSITIVE COMPANION OF MTOR"/>
    <property type="match status" value="1"/>
</dbReference>
<feature type="compositionally biased region" description="Low complexity" evidence="2">
    <location>
        <begin position="1107"/>
        <end position="1120"/>
    </location>
</feature>
<feature type="compositionally biased region" description="Basic and acidic residues" evidence="2">
    <location>
        <begin position="1121"/>
        <end position="1130"/>
    </location>
</feature>
<sequence length="1289" mass="151524">MLRQNAIKFFRIILDSPELAKLYNEKNIPLFIARSIERDIRQDAQRNNNQVMQLEIVQSLKLVRKWIEVAPRTFPKLLANSLISFAEQADIQFKKPAVETVRKLALGYPELCAASGGIRLLIDSIIDVQISDLSESIVYTLLYLINEPKHRDVIKVYLDIPSLFAIFTEIDFPADAENKHPRQQKFDWAKFEQQLTLAKKAIITILKSWTGLIYLGNEKISLKSMIQALRQPIKPQIRNAIYDILGELLAIGNKENQIGNGFRVQNLLNYYLVMLIQVFLECDLFKILVELSGIEEPSVSKMAQKFLKELTQLMFNLLPNSNQYTDFLISSANQSDNFMVDLKAWSSDIVNTMGNYVFDSSNEKKKKTVPSRFLYQCENLYLTTQLGIPSERLNKETIIKIRYQTENQADDAKFQTLLRQSFVLSFRVEYLRWNWDAILNIIEVYMNDSQRFNELMKNKFIKRVLSFFIPTQLHFTNQNWTVGNNNEMSFTYAKTGYLLIKLLLRTDEGIQLLKNGPESLLEISRGFMNELFKLLNCELEENSEDCPSRHLLSPNYFSIRMIRELISWIGLLSSSYKGLELLNKLNIFEKLEKFIDISGKRDHILQLLLFCLDYAKRDENQDSKSRNFLCKCLKFGSTNLQKASLELIRLLYRSEQQDFQNWTLDELVKKIFDQNKEVSAKAIDVAEEVTQNIEIRKAFLDKCHRLKEIGEKGYNQFLITLLSIKKGFEKLTDEDNWTVNQLDQWVEKTNKEYVDKVEQCLLNALDFVGAEDNPNIFRFPDLLNNPDKSFVTLGFIHRMPWIMQVGYECDEYHGTLQFQVGIEYSYQRNNQFILIGKPNKMQQKFLSESSNYIINLVLKVGNCYVDNNCKESQDPYQVKTSYQERKDKGRYEDGRYIVEKNEIQFYFDTINDRNQIWLSEIRIHLKMGENKTNMQKIPPHIFGELVKTKQGIQLLQKKQYLQKFITDLRSQEVPILEKRSSLWAIGHIGQNKKGIKLLIDQDVVKDIVKMAEQQQHLSLRGTCLYVINMICNTNEGRMELEKFNWYSHWNSNLYWICIPQQSNQFFQIKTTQPPQIDNKNKLQIPTIKITQSHPQTLSIKQLKEQLKQNQNQDNKTIENQQSDKQDKKDQIINQDIKNQEEKNQLESANELKKDEDNDDDDNKNNNNISPYNFKNAFWSLQGDFWQRFEEVQKLLHLNEDQLKLLENIALLSNQLTYKFAAREIKQISKKKPELFKDRFVFHSVMLMLIFYKFRNDARKMIFGFFDKYITQPSIFVILDSNKLFTETII</sequence>
<accession>A0A0V0QJX8</accession>
<dbReference type="SMART" id="SM01310">
    <property type="entry name" value="RICTOR_V"/>
    <property type="match status" value="1"/>
</dbReference>
<protein>
    <submittedName>
        <fullName evidence="6">Armadillo-type fold</fullName>
    </submittedName>
</protein>
<comment type="similarity">
    <text evidence="1">Belongs to the RICTOR family.</text>
</comment>
<comment type="caution">
    <text evidence="6">The sequence shown here is derived from an EMBL/GenBank/DDBJ whole genome shotgun (WGS) entry which is preliminary data.</text>
</comment>
<dbReference type="GO" id="GO:0031932">
    <property type="term" value="C:TORC2 complex"/>
    <property type="evidence" value="ECO:0007669"/>
    <property type="project" value="InterPro"/>
</dbReference>
<dbReference type="SUPFAM" id="SSF48371">
    <property type="entry name" value="ARM repeat"/>
    <property type="match status" value="2"/>
</dbReference>
<organism evidence="6 7">
    <name type="scientific">Pseudocohnilembus persalinus</name>
    <name type="common">Ciliate</name>
    <dbReference type="NCBI Taxonomy" id="266149"/>
    <lineage>
        <taxon>Eukaryota</taxon>
        <taxon>Sar</taxon>
        <taxon>Alveolata</taxon>
        <taxon>Ciliophora</taxon>
        <taxon>Intramacronucleata</taxon>
        <taxon>Oligohymenophorea</taxon>
        <taxon>Scuticociliatia</taxon>
        <taxon>Philasterida</taxon>
        <taxon>Pseudocohnilembidae</taxon>
        <taxon>Pseudocohnilembus</taxon>
    </lineage>
</organism>
<feature type="region of interest" description="Disordered" evidence="2">
    <location>
        <begin position="1105"/>
        <end position="1168"/>
    </location>
</feature>
<evidence type="ECO:0000313" key="7">
    <source>
        <dbReference type="Proteomes" id="UP000054937"/>
    </source>
</evidence>
<dbReference type="EMBL" id="LDAU01000154">
    <property type="protein sequence ID" value="KRX02551.1"/>
    <property type="molecule type" value="Genomic_DNA"/>
</dbReference>
<dbReference type="InterPro" id="IPR016024">
    <property type="entry name" value="ARM-type_fold"/>
</dbReference>
<dbReference type="SMART" id="SM01303">
    <property type="entry name" value="RasGEF_N_2"/>
    <property type="match status" value="1"/>
</dbReference>
<dbReference type="Pfam" id="PF14664">
    <property type="entry name" value="RICTOR_N"/>
    <property type="match status" value="1"/>
</dbReference>
<dbReference type="Pfam" id="PF14668">
    <property type="entry name" value="RICTOR_V"/>
    <property type="match status" value="1"/>
</dbReference>
<name>A0A0V0QJX8_PSEPJ</name>
<dbReference type="Proteomes" id="UP000054937">
    <property type="component" value="Unassembled WGS sequence"/>
</dbReference>
<dbReference type="OrthoDB" id="14744at2759"/>
<gene>
    <name evidence="6" type="ORF">PPERSA_11891</name>
</gene>
<dbReference type="InterPro" id="IPR029452">
    <property type="entry name" value="RICTOR_V"/>
</dbReference>
<evidence type="ECO:0000256" key="2">
    <source>
        <dbReference type="SAM" id="MobiDB-lite"/>
    </source>
</evidence>
<evidence type="ECO:0000259" key="5">
    <source>
        <dbReference type="SMART" id="SM01310"/>
    </source>
</evidence>
<feature type="domain" description="Rapamycin-insensitive companion of mTOR middle" evidence="3">
    <location>
        <begin position="409"/>
        <end position="654"/>
    </location>
</feature>
<evidence type="ECO:0000259" key="4">
    <source>
        <dbReference type="SMART" id="SM01308"/>
    </source>
</evidence>
<dbReference type="PANTHER" id="PTHR13298">
    <property type="entry name" value="CYTOSOLIC REGULATOR PIANISSIMO"/>
    <property type="match status" value="1"/>
</dbReference>
<feature type="compositionally biased region" description="Basic and acidic residues" evidence="2">
    <location>
        <begin position="1137"/>
        <end position="1155"/>
    </location>
</feature>
<reference evidence="6 7" key="1">
    <citation type="journal article" date="2015" name="Sci. Rep.">
        <title>Genome of the facultative scuticociliatosis pathogen Pseudocohnilembus persalinus provides insight into its virulence through horizontal gene transfer.</title>
        <authorList>
            <person name="Xiong J."/>
            <person name="Wang G."/>
            <person name="Cheng J."/>
            <person name="Tian M."/>
            <person name="Pan X."/>
            <person name="Warren A."/>
            <person name="Jiang C."/>
            <person name="Yuan D."/>
            <person name="Miao W."/>
        </authorList>
    </citation>
    <scope>NUCLEOTIDE SEQUENCE [LARGE SCALE GENOMIC DNA]</scope>
    <source>
        <strain evidence="6">36N120E</strain>
    </source>
</reference>
<feature type="domain" description="Rapamycin-insensitive companion of mTOR N-terminal" evidence="4">
    <location>
        <begin position="2"/>
        <end position="319"/>
    </location>
</feature>
<dbReference type="InterPro" id="IPR028267">
    <property type="entry name" value="Pianissimo_N"/>
</dbReference>
<dbReference type="Pfam" id="PF14663">
    <property type="entry name" value="RasGEF_N_2"/>
    <property type="match status" value="1"/>
</dbReference>
<feature type="domain" description="Rapamycin-insensitive companion of mTOR" evidence="5">
    <location>
        <begin position="975"/>
        <end position="1047"/>
    </location>
</feature>
<dbReference type="InterPro" id="IPR029451">
    <property type="entry name" value="RICTOR_M"/>
</dbReference>
<dbReference type="SMART" id="SM01307">
    <property type="entry name" value="RICTOR_M"/>
    <property type="match status" value="1"/>
</dbReference>
<evidence type="ECO:0000256" key="1">
    <source>
        <dbReference type="ARBA" id="ARBA00008878"/>
    </source>
</evidence>
<keyword evidence="7" id="KW-1185">Reference proteome</keyword>
<evidence type="ECO:0000259" key="3">
    <source>
        <dbReference type="SMART" id="SM01307"/>
    </source>
</evidence>
<dbReference type="GO" id="GO:0038203">
    <property type="term" value="P:TORC2 signaling"/>
    <property type="evidence" value="ECO:0007669"/>
    <property type="project" value="TreeGrafter"/>
</dbReference>